<comment type="caution">
    <text evidence="1">The sequence shown here is derived from an EMBL/GenBank/DDBJ whole genome shotgun (WGS) entry which is preliminary data.</text>
</comment>
<evidence type="ECO:0000313" key="1">
    <source>
        <dbReference type="EMBL" id="KAK1148686.1"/>
    </source>
</evidence>
<reference evidence="1 2" key="1">
    <citation type="journal article" date="2023" name="ACS Omega">
        <title>Identification of the Neoaspergillic Acid Biosynthesis Gene Cluster by Establishing an In Vitro CRISPR-Ribonucleoprotein Genetic System in Aspergillus melleus.</title>
        <authorList>
            <person name="Yuan B."/>
            <person name="Grau M.F."/>
            <person name="Murata R.M."/>
            <person name="Torok T."/>
            <person name="Venkateswaran K."/>
            <person name="Stajich J.E."/>
            <person name="Wang C.C.C."/>
        </authorList>
    </citation>
    <scope>NUCLEOTIDE SEQUENCE [LARGE SCALE GENOMIC DNA]</scope>
    <source>
        <strain evidence="1 2">IMV 1140</strain>
    </source>
</reference>
<proteinExistence type="predicted"/>
<gene>
    <name evidence="1" type="ORF">N8T08_008571</name>
</gene>
<dbReference type="Proteomes" id="UP001177260">
    <property type="component" value="Unassembled WGS sequence"/>
</dbReference>
<dbReference type="EMBL" id="JAOPJF010000006">
    <property type="protein sequence ID" value="KAK1148686.1"/>
    <property type="molecule type" value="Genomic_DNA"/>
</dbReference>
<protein>
    <submittedName>
        <fullName evidence="1">Uncharacterized protein</fullName>
    </submittedName>
</protein>
<keyword evidence="2" id="KW-1185">Reference proteome</keyword>
<organism evidence="1 2">
    <name type="scientific">Aspergillus melleus</name>
    <dbReference type="NCBI Taxonomy" id="138277"/>
    <lineage>
        <taxon>Eukaryota</taxon>
        <taxon>Fungi</taxon>
        <taxon>Dikarya</taxon>
        <taxon>Ascomycota</taxon>
        <taxon>Pezizomycotina</taxon>
        <taxon>Eurotiomycetes</taxon>
        <taxon>Eurotiomycetidae</taxon>
        <taxon>Eurotiales</taxon>
        <taxon>Aspergillaceae</taxon>
        <taxon>Aspergillus</taxon>
        <taxon>Aspergillus subgen. Circumdati</taxon>
    </lineage>
</organism>
<sequence length="502" mass="56172">MSLTTEFPSISAKANPGQAPGGLGKGLFASTNLKTGEDVLNIQNPFVAVLETPRLDDTCSGCFGKRQLENADATLKACTGCQVVKYCDRTCQSKDWKAAHSLECSIYQKLRPRVLPINARAVLRIVLRSQRRKCTPQEMELFLQLETHVQDIQRENPAQLERIALSAKAVKVYSGTDVKEETISAFGAKLDLNSFNMTNPLYDRIGLYLHPFAALVNHSCDYNSVVGFDGHQLFVKAIRPIQKDEQIFISYVDTTNPYTLRRAELRERYYFDCRCSKCEQGLERPADQFPNTSSPPDPSVLETVGKQAHEILESASSLDTDPFDSIPQLESAMRSLRQTSPPWPITRQPYVSLRDQLITSLLAAGSFTTAFIHCAIRHLRIDPIVYPHASHPLRCLHAWTLAKLAIHLSQGMEPPSSSGDVISLHQFGLDFSLLIWSVLSDLVNREAACCTVPSFKGMVRGAFGEVHNEFRVNGLDPRMMGMEIKREWEKMGRLVDEAVARE</sequence>
<name>A0ACC3BDS5_9EURO</name>
<accession>A0ACC3BDS5</accession>
<evidence type="ECO:0000313" key="2">
    <source>
        <dbReference type="Proteomes" id="UP001177260"/>
    </source>
</evidence>